<dbReference type="CDD" id="cd00683">
    <property type="entry name" value="Trans_IPPS_HH"/>
    <property type="match status" value="1"/>
</dbReference>
<reference evidence="1" key="1">
    <citation type="submission" date="2018-06" db="EMBL/GenBank/DDBJ databases">
        <authorList>
            <person name="Zhirakovskaya E."/>
        </authorList>
    </citation>
    <scope>NUCLEOTIDE SEQUENCE</scope>
</reference>
<dbReference type="InterPro" id="IPR033904">
    <property type="entry name" value="Trans_IPPS_HH"/>
</dbReference>
<organism evidence="1">
    <name type="scientific">hydrothermal vent metagenome</name>
    <dbReference type="NCBI Taxonomy" id="652676"/>
    <lineage>
        <taxon>unclassified sequences</taxon>
        <taxon>metagenomes</taxon>
        <taxon>ecological metagenomes</taxon>
    </lineage>
</organism>
<dbReference type="AlphaFoldDB" id="A0A3B1A6Z4"/>
<dbReference type="InterPro" id="IPR008949">
    <property type="entry name" value="Isoprenoid_synthase_dom_sf"/>
</dbReference>
<dbReference type="InterPro" id="IPR002060">
    <property type="entry name" value="Squ/phyt_synthse"/>
</dbReference>
<protein>
    <submittedName>
        <fullName evidence="1">Squalene synthase</fullName>
        <ecNumber evidence="1">2.5.1.21</ecNumber>
    </submittedName>
</protein>
<keyword evidence="1" id="KW-0808">Transferase</keyword>
<dbReference type="SFLD" id="SFLDG01212">
    <property type="entry name" value="Phytoene_synthase_like"/>
    <property type="match status" value="1"/>
</dbReference>
<dbReference type="Pfam" id="PF00494">
    <property type="entry name" value="SQS_PSY"/>
    <property type="match status" value="1"/>
</dbReference>
<accession>A0A3B1A6Z4</accession>
<dbReference type="InterPro" id="IPR017827">
    <property type="entry name" value="HSQ_synthase_HpnC"/>
</dbReference>
<dbReference type="EMBL" id="UOFT01000045">
    <property type="protein sequence ID" value="VAW95367.1"/>
    <property type="molecule type" value="Genomic_DNA"/>
</dbReference>
<dbReference type="Gene3D" id="1.10.600.10">
    <property type="entry name" value="Farnesyl Diphosphate Synthase"/>
    <property type="match status" value="1"/>
</dbReference>
<dbReference type="EC" id="2.5.1.21" evidence="1"/>
<dbReference type="SFLD" id="SFLDS00005">
    <property type="entry name" value="Isoprenoid_Synthase_Type_I"/>
    <property type="match status" value="1"/>
</dbReference>
<dbReference type="SUPFAM" id="SSF48576">
    <property type="entry name" value="Terpenoid synthases"/>
    <property type="match status" value="1"/>
</dbReference>
<sequence length="285" mass="33311">MTTLTLQQAYQHCQQIVRNHYENFPVASWFLPKKLRLPISVIYAFARHADDLADEGELNDSERYKALEHYQADFEKALKDSYSDNPLFFALTDVIKNHQLPTNLFFDLLTAFKMDTKTKRYANFDDVLNYCHYSANPVGRLLLHLHKQNTAENLQNSDAICTALQLINFYQDIHQDIQENNRIYIPTNELAQFNITEQHFSEQINDVNMQRLMQFQTERAEKLMLSGTILGQQLAGLFGLEIRMIIQGGLAITYKLQKISNVFDRPRLTSRDKFVMLWHALRKTT</sequence>
<proteinExistence type="predicted"/>
<name>A0A3B1A6Z4_9ZZZZ</name>
<dbReference type="GO" id="GO:0051996">
    <property type="term" value="F:squalene synthase [NAD(P)H] activity"/>
    <property type="evidence" value="ECO:0007669"/>
    <property type="project" value="UniProtKB-EC"/>
</dbReference>
<evidence type="ECO:0000313" key="1">
    <source>
        <dbReference type="EMBL" id="VAW95367.1"/>
    </source>
</evidence>
<gene>
    <name evidence="1" type="ORF">MNBD_GAMMA23-983</name>
</gene>
<dbReference type="GO" id="GO:0004311">
    <property type="term" value="F:geranylgeranyl diphosphate synthase activity"/>
    <property type="evidence" value="ECO:0007669"/>
    <property type="project" value="InterPro"/>
</dbReference>
<dbReference type="PANTHER" id="PTHR31480">
    <property type="entry name" value="BIFUNCTIONAL LYCOPENE CYCLASE/PHYTOENE SYNTHASE"/>
    <property type="match status" value="1"/>
</dbReference>
<dbReference type="InterPro" id="IPR044843">
    <property type="entry name" value="Trans_IPPS_bact-type"/>
</dbReference>
<dbReference type="SFLD" id="SFLDG01018">
    <property type="entry name" value="Squalene/Phytoene_Synthase_Lik"/>
    <property type="match status" value="1"/>
</dbReference>
<dbReference type="NCBIfam" id="TIGR03464">
    <property type="entry name" value="HpnC"/>
    <property type="match status" value="1"/>
</dbReference>